<dbReference type="OrthoDB" id="9801429at2"/>
<evidence type="ECO:0000259" key="1">
    <source>
        <dbReference type="Pfam" id="PF13338"/>
    </source>
</evidence>
<dbReference type="RefSeq" id="WP_146682785.1">
    <property type="nucleotide sequence ID" value="NZ_CP019646.1"/>
</dbReference>
<keyword evidence="3" id="KW-1185">Reference proteome</keyword>
<evidence type="ECO:0000313" key="2">
    <source>
        <dbReference type="EMBL" id="AQQ70529.1"/>
    </source>
</evidence>
<dbReference type="STRING" id="1851148.SMSP2_00881"/>
<feature type="domain" description="AbiEi antitoxin N-terminal" evidence="1">
    <location>
        <begin position="13"/>
        <end position="53"/>
    </location>
</feature>
<dbReference type="AlphaFoldDB" id="A0A1Q2MD00"/>
<evidence type="ECO:0000313" key="3">
    <source>
        <dbReference type="Proteomes" id="UP000188181"/>
    </source>
</evidence>
<organism evidence="2 3">
    <name type="scientific">Limihaloglobus sulfuriphilus</name>
    <dbReference type="NCBI Taxonomy" id="1851148"/>
    <lineage>
        <taxon>Bacteria</taxon>
        <taxon>Pseudomonadati</taxon>
        <taxon>Planctomycetota</taxon>
        <taxon>Phycisphaerae</taxon>
        <taxon>Sedimentisphaerales</taxon>
        <taxon>Sedimentisphaeraceae</taxon>
        <taxon>Limihaloglobus</taxon>
    </lineage>
</organism>
<sequence length="202" mass="23376">MKDKAEIVIESLKKRGIMATREIQKLGVSRQYIRNLNANGRIERIARGFYMLPDQEFSEMQSIVEVSKQVPKGVFCLLSALRIHNFTTQNPFQVWIAIERRAWKPQTKSNTQVRYVRFSGQAFTSGVEVKNIGGIEVKVYSAAKTVADCFKYRNKTGLDVALEALREGWKNKLFTMDELWKYAIICRVENIMRPYLESMVLL</sequence>
<proteinExistence type="predicted"/>
<dbReference type="EMBL" id="CP019646">
    <property type="protein sequence ID" value="AQQ70529.1"/>
    <property type="molecule type" value="Genomic_DNA"/>
</dbReference>
<dbReference type="InterPro" id="IPR025159">
    <property type="entry name" value="AbiEi_N"/>
</dbReference>
<dbReference type="KEGG" id="pbas:SMSP2_00881"/>
<reference evidence="3" key="1">
    <citation type="submission" date="2017-02" db="EMBL/GenBank/DDBJ databases">
        <title>Comparative genomics and description of representatives of a novel lineage of planctomycetes thriving in anoxic sediments.</title>
        <authorList>
            <person name="Spring S."/>
            <person name="Bunk B."/>
            <person name="Sproer C."/>
        </authorList>
    </citation>
    <scope>NUCLEOTIDE SEQUENCE [LARGE SCALE GENOMIC DNA]</scope>
    <source>
        <strain evidence="3">SM-Chi-D1</strain>
    </source>
</reference>
<accession>A0A1Q2MD00</accession>
<dbReference type="Pfam" id="PF13338">
    <property type="entry name" value="AbiEi_4"/>
    <property type="match status" value="1"/>
</dbReference>
<dbReference type="Proteomes" id="UP000188181">
    <property type="component" value="Chromosome"/>
</dbReference>
<protein>
    <recommendedName>
        <fullName evidence="1">AbiEi antitoxin N-terminal domain-containing protein</fullName>
    </recommendedName>
</protein>
<gene>
    <name evidence="2" type="ORF">SMSP2_00881</name>
</gene>
<name>A0A1Q2MD00_9BACT</name>